<feature type="region of interest" description="Disordered" evidence="5">
    <location>
        <begin position="813"/>
        <end position="874"/>
    </location>
</feature>
<dbReference type="FunFam" id="3.40.50.10260:FF:000007">
    <property type="entry name" value="YjeF N-terminal domain-like protein"/>
    <property type="match status" value="1"/>
</dbReference>
<dbReference type="Pfam" id="PF03853">
    <property type="entry name" value="YjeF_N"/>
    <property type="match status" value="1"/>
</dbReference>
<feature type="compositionally biased region" description="Basic residues" evidence="5">
    <location>
        <begin position="1172"/>
        <end position="1186"/>
    </location>
</feature>
<dbReference type="PANTHER" id="PTHR13612">
    <property type="entry name" value="ENHANCER OF MRNA-DECAPPING PROTEIN 3"/>
    <property type="match status" value="1"/>
</dbReference>
<dbReference type="Pfam" id="PF09532">
    <property type="entry name" value="FDF"/>
    <property type="match status" value="1"/>
</dbReference>
<comment type="subcellular location">
    <subcellularLocation>
        <location evidence="1">Cytoplasm</location>
        <location evidence="1">P-body</location>
    </subcellularLocation>
</comment>
<feature type="region of interest" description="Disordered" evidence="5">
    <location>
        <begin position="31"/>
        <end position="132"/>
    </location>
</feature>
<keyword evidence="4" id="KW-0963">Cytoplasm</keyword>
<evidence type="ECO:0000259" key="7">
    <source>
        <dbReference type="PROSITE" id="PS51512"/>
    </source>
</evidence>
<sequence length="1531" mass="164815">MAEGSIRARIAALNLEEVHAPAPGAKPIYSYDAVTAKKKPPPPPPSQRPPAYQRQQTVNNPPLLSNAPTTARQLGNQPVAESPRLSPALPPRPPPRNNSSNNGTPRQTPSLPPRRPSDNRSLNRRESTESISTIASGISTLSLGSNKTGTSNGNGTLYQVRAPAYDPSKLPPLPPKRASEEKSATRNAMRSKREFVPSHTLPPNLSRTPELPARPSLPQRQSTIQERSPERPPLPGRPATNNVATSRTNRIVAPPPRKSVLDLGFNNKATEPPPVPQNRPSPSSAYETAAASPPPVPMSSRPNLNAIMASKPKPGAVGSCLICRDFSGPDQHAAMFPRTQLPSSDVGWLAHQLCSPFPSATDKARAIFTWLHHNVDYDVHSFFNGTIMPSTPEKTITSGLAVCEGYAGLFAALALKAGLQAMVCSGDGKGFGHTPLEPGQPVPSFESNHAWNAVCIDNGEWKLIDPCWGAGHLGCRNKGEGYVRKFNPSEFTKSNNDFGTKHFPSDNAHQFRTDGRVLSYEEFKRDDMGGRVQVMGDCATEHGVAERTIFPMQLTLKVHDPSAPPVLRFQFSTLCAHWDHVRHGKGKPYVMLLSVAGRDGRNTKYLPFNTDGRMWWLDVERLELGAPGQKISVNAVTEFCGKDARGLSYEAWNNKKAYSCQFGVLCMWELTAPVPAASWSVSAPPPAQDPSVRLYAACASPARGPVAAGLHCNYGLERCVPLFAHAYEVGGFFADGGNCCSKDYCLASMASGLIGISVAVTLQNPPNTVVQGTVAAVNSQTSTLTLQDVYFPASGHQLNSYHVEGHAIADIKVNPAPAPTPQLAPRSEPPSYLQYPPSHVQQPPPNPGRQVQHQAAQRSTQHVSQPTRQPAQPTFVDPAILSVGKRASAALSSNQAAAALPQEAPATPIKPISAAARASTLPITSTYSGHAKERNIRKPSAATLAGPFSSLDIADAEEADSETKSVPPSVRRASINKTRNGKPMDDDPSPQKLDDGGKRTRRGGKSRKKELAAQERKNGVESDTARKGKGNGWRNTPILEDPDAPVTRTPGVIGGRVGLAAAHASKSKTRRQKALDATNGWATEDATDVQDLPEFDFQANLSKFDKRTVFNQIRNEDTTADEDRLVSFNRIARPGTHGGKNLHPTENVLEKKLKSTTNTSSDDDSEFASSRNSRRAMSRASTKRAPVRQGSGVQADIDMMGSGILPRANRSFVNRPYASSHATGSPRPGRIATPPDSPLESTTKGCLRLLPNDRRCYAITPGGMLAVEEAAEVDFGLTEDMIAENAGRGIAEVALTAINPGGRRLARDNPNGRPVIVVLAGNHRSGARAIAAARHLQARGPKVMVALLGFERATDWDKDVRRQVDIFRKFGGSVRAWQETEDALKRLQAPPELIIDALLGRHKEFEALGDHDRRTVLGIVGWANKSRAACLAVETPSGVGGSTGEVAILEGEPLEVRAKYIVCLGAPRTGLLKAMQNGAGRDPQWLIWVVDTGVNKPWRDAGISGGKGIKFGEHWVAQVRFSEEDGLDGKA</sequence>
<name>A0A6A6ZN82_9PLEO</name>
<feature type="domain" description="YjeF N-terminal" evidence="6">
    <location>
        <begin position="1264"/>
        <end position="1500"/>
    </location>
</feature>
<feature type="compositionally biased region" description="Basic and acidic residues" evidence="5">
    <location>
        <begin position="1009"/>
        <end position="1026"/>
    </location>
</feature>
<feature type="compositionally biased region" description="Polar residues" evidence="5">
    <location>
        <begin position="53"/>
        <end position="76"/>
    </location>
</feature>
<dbReference type="SUPFAM" id="SSF64153">
    <property type="entry name" value="YjeF N-terminal domain-like"/>
    <property type="match status" value="1"/>
</dbReference>
<dbReference type="EMBL" id="MU006235">
    <property type="protein sequence ID" value="KAF2822243.1"/>
    <property type="molecule type" value="Genomic_DNA"/>
</dbReference>
<dbReference type="InterPro" id="IPR025762">
    <property type="entry name" value="DFDF"/>
</dbReference>
<dbReference type="SMART" id="SM01199">
    <property type="entry name" value="FDF"/>
    <property type="match status" value="1"/>
</dbReference>
<dbReference type="PROSITE" id="PS51512">
    <property type="entry name" value="DFDF"/>
    <property type="match status" value="1"/>
</dbReference>
<dbReference type="InterPro" id="IPR004443">
    <property type="entry name" value="YjeF_N_dom"/>
</dbReference>
<reference evidence="8" key="1">
    <citation type="journal article" date="2020" name="Stud. Mycol.">
        <title>101 Dothideomycetes genomes: a test case for predicting lifestyles and emergence of pathogens.</title>
        <authorList>
            <person name="Haridas S."/>
            <person name="Albert R."/>
            <person name="Binder M."/>
            <person name="Bloem J."/>
            <person name="Labutti K."/>
            <person name="Salamov A."/>
            <person name="Andreopoulos B."/>
            <person name="Baker S."/>
            <person name="Barry K."/>
            <person name="Bills G."/>
            <person name="Bluhm B."/>
            <person name="Cannon C."/>
            <person name="Castanera R."/>
            <person name="Culley D."/>
            <person name="Daum C."/>
            <person name="Ezra D."/>
            <person name="Gonzalez J."/>
            <person name="Henrissat B."/>
            <person name="Kuo A."/>
            <person name="Liang C."/>
            <person name="Lipzen A."/>
            <person name="Lutzoni F."/>
            <person name="Magnuson J."/>
            <person name="Mondo S."/>
            <person name="Nolan M."/>
            <person name="Ohm R."/>
            <person name="Pangilinan J."/>
            <person name="Park H.-J."/>
            <person name="Ramirez L."/>
            <person name="Alfaro M."/>
            <person name="Sun H."/>
            <person name="Tritt A."/>
            <person name="Yoshinaga Y."/>
            <person name="Zwiers L.-H."/>
            <person name="Turgeon B."/>
            <person name="Goodwin S."/>
            <person name="Spatafora J."/>
            <person name="Crous P."/>
            <person name="Grigoriev I."/>
        </authorList>
    </citation>
    <scope>NUCLEOTIDE SEQUENCE</scope>
    <source>
        <strain evidence="8">CBS 113818</strain>
    </source>
</reference>
<protein>
    <recommendedName>
        <fullName evidence="3">Enhancer of mRNA-decapping protein 3</fullName>
    </recommendedName>
</protein>
<evidence type="ECO:0000259" key="6">
    <source>
        <dbReference type="PROSITE" id="PS51385"/>
    </source>
</evidence>
<evidence type="ECO:0000313" key="9">
    <source>
        <dbReference type="Proteomes" id="UP000799424"/>
    </source>
</evidence>
<dbReference type="GO" id="GO:0031087">
    <property type="term" value="P:deadenylation-independent decapping of nuclear-transcribed mRNA"/>
    <property type="evidence" value="ECO:0007669"/>
    <property type="project" value="TreeGrafter"/>
</dbReference>
<organism evidence="8 9">
    <name type="scientific">Ophiobolus disseminans</name>
    <dbReference type="NCBI Taxonomy" id="1469910"/>
    <lineage>
        <taxon>Eukaryota</taxon>
        <taxon>Fungi</taxon>
        <taxon>Dikarya</taxon>
        <taxon>Ascomycota</taxon>
        <taxon>Pezizomycotina</taxon>
        <taxon>Dothideomycetes</taxon>
        <taxon>Pleosporomycetidae</taxon>
        <taxon>Pleosporales</taxon>
        <taxon>Pleosporineae</taxon>
        <taxon>Phaeosphaeriaceae</taxon>
        <taxon>Ophiobolus</taxon>
    </lineage>
</organism>
<feature type="compositionally biased region" description="Polar residues" evidence="5">
    <location>
        <begin position="239"/>
        <end position="249"/>
    </location>
</feature>
<evidence type="ECO:0000313" key="8">
    <source>
        <dbReference type="EMBL" id="KAF2822243.1"/>
    </source>
</evidence>
<dbReference type="OrthoDB" id="10030313at2759"/>
<keyword evidence="9" id="KW-1185">Reference proteome</keyword>
<feature type="compositionally biased region" description="Basic residues" evidence="5">
    <location>
        <begin position="999"/>
        <end position="1008"/>
    </location>
</feature>
<accession>A0A6A6ZN82</accession>
<dbReference type="Gene3D" id="3.10.620.30">
    <property type="match status" value="1"/>
</dbReference>
<proteinExistence type="inferred from homology"/>
<feature type="region of interest" description="Disordered" evidence="5">
    <location>
        <begin position="164"/>
        <end position="304"/>
    </location>
</feature>
<dbReference type="InterPro" id="IPR019050">
    <property type="entry name" value="FDF_dom"/>
</dbReference>
<dbReference type="Proteomes" id="UP000799424">
    <property type="component" value="Unassembled WGS sequence"/>
</dbReference>
<dbReference type="InterPro" id="IPR002931">
    <property type="entry name" value="Transglutaminase-like"/>
</dbReference>
<feature type="region of interest" description="Disordered" evidence="5">
    <location>
        <begin position="140"/>
        <end position="159"/>
    </location>
</feature>
<feature type="compositionally biased region" description="Low complexity" evidence="5">
    <location>
        <begin position="142"/>
        <end position="157"/>
    </location>
</feature>
<dbReference type="Gene3D" id="3.40.50.10260">
    <property type="entry name" value="YjeF N-terminal domain"/>
    <property type="match status" value="1"/>
</dbReference>
<gene>
    <name evidence="8" type="ORF">CC86DRAFT_331133</name>
</gene>
<feature type="region of interest" description="Disordered" evidence="5">
    <location>
        <begin position="956"/>
        <end position="1050"/>
    </location>
</feature>
<evidence type="ECO:0000256" key="1">
    <source>
        <dbReference type="ARBA" id="ARBA00004201"/>
    </source>
</evidence>
<evidence type="ECO:0000256" key="3">
    <source>
        <dbReference type="ARBA" id="ARBA00015797"/>
    </source>
</evidence>
<evidence type="ECO:0000256" key="4">
    <source>
        <dbReference type="ARBA" id="ARBA00022490"/>
    </source>
</evidence>
<feature type="domain" description="DFDF" evidence="7">
    <location>
        <begin position="1083"/>
        <end position="1119"/>
    </location>
</feature>
<dbReference type="GO" id="GO:0033962">
    <property type="term" value="P:P-body assembly"/>
    <property type="evidence" value="ECO:0007669"/>
    <property type="project" value="TreeGrafter"/>
</dbReference>
<dbReference type="GO" id="GO:0003729">
    <property type="term" value="F:mRNA binding"/>
    <property type="evidence" value="ECO:0007669"/>
    <property type="project" value="TreeGrafter"/>
</dbReference>
<dbReference type="SUPFAM" id="SSF54001">
    <property type="entry name" value="Cysteine proteinases"/>
    <property type="match status" value="1"/>
</dbReference>
<comment type="similarity">
    <text evidence="2">Belongs to the EDC3 family.</text>
</comment>
<dbReference type="InterPro" id="IPR038765">
    <property type="entry name" value="Papain-like_cys_pep_sf"/>
</dbReference>
<dbReference type="Pfam" id="PF01841">
    <property type="entry name" value="Transglut_core"/>
    <property type="match status" value="1"/>
</dbReference>
<evidence type="ECO:0000256" key="2">
    <source>
        <dbReference type="ARBA" id="ARBA00006610"/>
    </source>
</evidence>
<dbReference type="InterPro" id="IPR036652">
    <property type="entry name" value="YjeF_N_dom_sf"/>
</dbReference>
<evidence type="ECO:0000256" key="5">
    <source>
        <dbReference type="SAM" id="MobiDB-lite"/>
    </source>
</evidence>
<feature type="region of interest" description="Disordered" evidence="5">
    <location>
        <begin position="1216"/>
        <end position="1244"/>
    </location>
</feature>
<dbReference type="PROSITE" id="PS51385">
    <property type="entry name" value="YJEF_N"/>
    <property type="match status" value="1"/>
</dbReference>
<dbReference type="GO" id="GO:0000932">
    <property type="term" value="C:P-body"/>
    <property type="evidence" value="ECO:0007669"/>
    <property type="project" value="UniProtKB-SubCell"/>
</dbReference>
<feature type="compositionally biased region" description="Polar residues" evidence="5">
    <location>
        <begin position="849"/>
        <end position="872"/>
    </location>
</feature>
<dbReference type="SMART" id="SM00460">
    <property type="entry name" value="TGc"/>
    <property type="match status" value="1"/>
</dbReference>
<dbReference type="PANTHER" id="PTHR13612:SF0">
    <property type="entry name" value="ENHANCER OF MRNA-DECAPPING PROTEIN 3"/>
    <property type="match status" value="1"/>
</dbReference>
<feature type="compositionally biased region" description="Low complexity" evidence="5">
    <location>
        <begin position="97"/>
        <end position="106"/>
    </location>
</feature>
<feature type="compositionally biased region" description="Basic and acidic residues" evidence="5">
    <location>
        <begin position="115"/>
        <end position="128"/>
    </location>
</feature>
<feature type="region of interest" description="Disordered" evidence="5">
    <location>
        <begin position="1153"/>
        <end position="1198"/>
    </location>
</feature>